<dbReference type="Proteomes" id="UP000290289">
    <property type="component" value="Chromosome 13"/>
</dbReference>
<reference evidence="2 3" key="1">
    <citation type="submission" date="2018-10" db="EMBL/GenBank/DDBJ databases">
        <title>A high-quality apple genome assembly.</title>
        <authorList>
            <person name="Hu J."/>
        </authorList>
    </citation>
    <scope>NUCLEOTIDE SEQUENCE [LARGE SCALE GENOMIC DNA]</scope>
    <source>
        <strain evidence="3">cv. HFTH1</strain>
        <tissue evidence="2">Young leaf</tissue>
    </source>
</reference>
<evidence type="ECO:0000313" key="3">
    <source>
        <dbReference type="Proteomes" id="UP000290289"/>
    </source>
</evidence>
<evidence type="ECO:0000256" key="1">
    <source>
        <dbReference type="SAM" id="Phobius"/>
    </source>
</evidence>
<dbReference type="AlphaFoldDB" id="A0A498IF73"/>
<keyword evidence="3" id="KW-1185">Reference proteome</keyword>
<feature type="transmembrane region" description="Helical" evidence="1">
    <location>
        <begin position="173"/>
        <end position="192"/>
    </location>
</feature>
<name>A0A498IF73_MALDO</name>
<proteinExistence type="predicted"/>
<keyword evidence="1" id="KW-0812">Transmembrane</keyword>
<evidence type="ECO:0000313" key="2">
    <source>
        <dbReference type="EMBL" id="RXH80181.1"/>
    </source>
</evidence>
<comment type="caution">
    <text evidence="2">The sequence shown here is derived from an EMBL/GenBank/DDBJ whole genome shotgun (WGS) entry which is preliminary data.</text>
</comment>
<sequence length="219" mass="24668">MRMRSVEGEMTKQEAKEPYILVESSKLWLRSLGSEVNRGMGRGMSDPLVALGHPLIELMVGFYTQKVTSKTKWLASLAFKGAQRVTVLPIFARSIEVAYTCFPYIPSFLALSFLSSPINCNVKTDSEAEEQAKVPDCYRPVFDRIQRRYSSASTYDVPKVSLCFPILVACTCFPYLLSFVVLVVSHCFYLYLTLKWNCNVKADSKAEEQPRVQDSPSCG</sequence>
<protein>
    <submittedName>
        <fullName evidence="2">Uncharacterized protein</fullName>
    </submittedName>
</protein>
<organism evidence="2 3">
    <name type="scientific">Malus domestica</name>
    <name type="common">Apple</name>
    <name type="synonym">Pyrus malus</name>
    <dbReference type="NCBI Taxonomy" id="3750"/>
    <lineage>
        <taxon>Eukaryota</taxon>
        <taxon>Viridiplantae</taxon>
        <taxon>Streptophyta</taxon>
        <taxon>Embryophyta</taxon>
        <taxon>Tracheophyta</taxon>
        <taxon>Spermatophyta</taxon>
        <taxon>Magnoliopsida</taxon>
        <taxon>eudicotyledons</taxon>
        <taxon>Gunneridae</taxon>
        <taxon>Pentapetalae</taxon>
        <taxon>rosids</taxon>
        <taxon>fabids</taxon>
        <taxon>Rosales</taxon>
        <taxon>Rosaceae</taxon>
        <taxon>Amygdaloideae</taxon>
        <taxon>Maleae</taxon>
        <taxon>Malus</taxon>
    </lineage>
</organism>
<accession>A0A498IF73</accession>
<keyword evidence="1" id="KW-1133">Transmembrane helix</keyword>
<gene>
    <name evidence="2" type="ORF">DVH24_041328</name>
</gene>
<keyword evidence="1" id="KW-0472">Membrane</keyword>
<dbReference type="EMBL" id="RDQH01000339">
    <property type="protein sequence ID" value="RXH80181.1"/>
    <property type="molecule type" value="Genomic_DNA"/>
</dbReference>